<protein>
    <submittedName>
        <fullName evidence="2">Competence protein ComEA helix-hairpin-helix repeat region</fullName>
    </submittedName>
</protein>
<feature type="compositionally biased region" description="Basic and acidic residues" evidence="1">
    <location>
        <begin position="1"/>
        <end position="12"/>
    </location>
</feature>
<evidence type="ECO:0000313" key="3">
    <source>
        <dbReference type="Proteomes" id="UP000199518"/>
    </source>
</evidence>
<dbReference type="EMBL" id="FOQD01000001">
    <property type="protein sequence ID" value="SFH61085.1"/>
    <property type="molecule type" value="Genomic_DNA"/>
</dbReference>
<dbReference type="InterPro" id="IPR051675">
    <property type="entry name" value="Endo/Exo/Phosphatase_dom_1"/>
</dbReference>
<dbReference type="SUPFAM" id="SSF47781">
    <property type="entry name" value="RuvA domain 2-like"/>
    <property type="match status" value="1"/>
</dbReference>
<name>A0A1I3BFK6_9PLAN</name>
<evidence type="ECO:0000256" key="1">
    <source>
        <dbReference type="SAM" id="MobiDB-lite"/>
    </source>
</evidence>
<proteinExistence type="predicted"/>
<evidence type="ECO:0000313" key="2">
    <source>
        <dbReference type="EMBL" id="SFH61085.1"/>
    </source>
</evidence>
<feature type="compositionally biased region" description="Polar residues" evidence="1">
    <location>
        <begin position="82"/>
        <end position="98"/>
    </location>
</feature>
<keyword evidence="3" id="KW-1185">Reference proteome</keyword>
<accession>A0A1I3BFK6</accession>
<dbReference type="InterPro" id="IPR010994">
    <property type="entry name" value="RuvA_2-like"/>
</dbReference>
<dbReference type="Pfam" id="PF12836">
    <property type="entry name" value="HHH_3"/>
    <property type="match status" value="1"/>
</dbReference>
<dbReference type="RefSeq" id="WP_175517011.1">
    <property type="nucleotide sequence ID" value="NZ_FOQD01000001.1"/>
</dbReference>
<gene>
    <name evidence="2" type="ORF">SAMN05421753_101429</name>
</gene>
<reference evidence="3" key="1">
    <citation type="submission" date="2016-10" db="EMBL/GenBank/DDBJ databases">
        <authorList>
            <person name="Varghese N."/>
            <person name="Submissions S."/>
        </authorList>
    </citation>
    <scope>NUCLEOTIDE SEQUENCE [LARGE SCALE GENOMIC DNA]</scope>
    <source>
        <strain evidence="3">DSM 26348</strain>
    </source>
</reference>
<dbReference type="AlphaFoldDB" id="A0A1I3BFK6"/>
<feature type="region of interest" description="Disordered" evidence="1">
    <location>
        <begin position="1"/>
        <end position="26"/>
    </location>
</feature>
<dbReference type="Proteomes" id="UP000199518">
    <property type="component" value="Unassembled WGS sequence"/>
</dbReference>
<dbReference type="Gene3D" id="1.10.150.320">
    <property type="entry name" value="Photosystem II 12 kDa extrinsic protein"/>
    <property type="match status" value="1"/>
</dbReference>
<sequence>MAETRPDLLRKQENRRKQRISGDLKPSVIGIAQPHFDVSSPWSALLRWPRNGTIGLRQFRDSTPVSGQGMTESLSHPIEATPETSASADLPEPQNTGPKQIEPPGPSPDEPDQTDIAFGLSSGDRRFLLAACSVICLLAVVHLVRLNWPGQASLRIVRPEPLTFRIDVNRANWVEWMQLPEIGETMARNIVADREQNGPFASIADVQRVRGIGAATMQKIRPHLQLAEPAAAPPQ</sequence>
<dbReference type="STRING" id="1576369.SAMN05421753_101429"/>
<feature type="region of interest" description="Disordered" evidence="1">
    <location>
        <begin position="80"/>
        <end position="117"/>
    </location>
</feature>
<dbReference type="PANTHER" id="PTHR21180">
    <property type="entry name" value="ENDONUCLEASE/EXONUCLEASE/PHOSPHATASE FAMILY DOMAIN-CONTAINING PROTEIN 1"/>
    <property type="match status" value="1"/>
</dbReference>
<dbReference type="PANTHER" id="PTHR21180:SF32">
    <property type="entry name" value="ENDONUCLEASE_EXONUCLEASE_PHOSPHATASE FAMILY DOMAIN-CONTAINING PROTEIN 1"/>
    <property type="match status" value="1"/>
</dbReference>
<organism evidence="2 3">
    <name type="scientific">Planctomicrobium piriforme</name>
    <dbReference type="NCBI Taxonomy" id="1576369"/>
    <lineage>
        <taxon>Bacteria</taxon>
        <taxon>Pseudomonadati</taxon>
        <taxon>Planctomycetota</taxon>
        <taxon>Planctomycetia</taxon>
        <taxon>Planctomycetales</taxon>
        <taxon>Planctomycetaceae</taxon>
        <taxon>Planctomicrobium</taxon>
    </lineage>
</organism>